<dbReference type="GO" id="GO:0031507">
    <property type="term" value="P:heterochromatin formation"/>
    <property type="evidence" value="ECO:0007669"/>
    <property type="project" value="TreeGrafter"/>
</dbReference>
<dbReference type="OMA" id="QKTTNGW"/>
<dbReference type="Ensembl" id="ENSSTUT00000084564.1">
    <property type="protein sequence ID" value="ENSSTUP00000079435.1"/>
    <property type="gene ID" value="ENSSTUG00000035027.1"/>
</dbReference>
<feature type="compositionally biased region" description="Basic residues" evidence="1">
    <location>
        <begin position="41"/>
        <end position="56"/>
    </location>
</feature>
<dbReference type="Gene3D" id="2.30.30.490">
    <property type="match status" value="1"/>
</dbReference>
<evidence type="ECO:0000313" key="4">
    <source>
        <dbReference type="Proteomes" id="UP000472277"/>
    </source>
</evidence>
<feature type="region of interest" description="Disordered" evidence="1">
    <location>
        <begin position="1"/>
        <end position="59"/>
    </location>
</feature>
<sequence length="850" mass="94914">MTHARQKDSLSRYHPANSWEQVGGVPNAQAMVGGAWPDRPKLKRGRPKKIKRGRAKERKDLRVVEKKEEKDRKLYTLRARTLDQCEGDTLDCRVLLTRLEESGDEDKASCLKGRIETKEEGSHNLVCGRTKPCKSRQKTFKAYRKLPELNKQSKVLCTLPVVEPRKRRLASLNAEAVNSLLLYREYPQGTRLTKKLQSNGNLAKDAVILGHNTPRVPKVAKSDIYVTGSSKQNKKSLKMEDMDLLSLYGPTPRRQASLNAAALLKITSTSFKAKHQVAKTNCKQLSAVLRTKQSLHPKLKKQQYHKLQHGKSQTHPQLVQRCCNLYKRESFHPEPQWEGITGGNGSIRSGFQCRALLGYPMKSVKEEQVEEQFETQLTPSFYCCSQERSVEYCHQLALFLNQKSFGEDKLEEHSLSNSYLPSPHSLSHPHALTISPHPYPCFSGYYVHFSHHETSSTLMTSVSSIPMPYPPSSVAPITLCSGEVQSPKLLSPTGSQPSGIAHPVYCYGESCQISGYAYRAVPTLASRRCCYNAGCSSCSHKIKMEDYSSSLEDHSSSSVPASPAPRPLSGCPASPSTPPAAQSVSCFQTSLSDPSQLQVPLQVVRECPQSAKPPSGSLSGVSSGSWSVCPHIQDKQQLGPAGLAACRAAKQQRITRRRATNGWLPVGVPFEGEVFTVGEETTVLRKCFEGVKRDGEIIWVRDTVLLRSGPRKKSLPYIAKISALWEDSESGEMMMSLFWYYRPEHTQGGRNPSTHCENEIFASRHQDQNSVACIEDKCYVLTLAQYCRFCAFVKCRGEGLPESATRMVPPCVEYSTSAHRCVPTDIDPNLVFVCRHVYDFRYGRILKNLQ</sequence>
<dbReference type="CDD" id="cd04714">
    <property type="entry name" value="BAH_BAHCC1"/>
    <property type="match status" value="1"/>
</dbReference>
<evidence type="ECO:0000313" key="3">
    <source>
        <dbReference type="Ensembl" id="ENSSTUP00000079435.1"/>
    </source>
</evidence>
<feature type="compositionally biased region" description="Basic and acidic residues" evidence="1">
    <location>
        <begin position="1"/>
        <end position="11"/>
    </location>
</feature>
<dbReference type="GO" id="GO:0045892">
    <property type="term" value="P:negative regulation of DNA-templated transcription"/>
    <property type="evidence" value="ECO:0007669"/>
    <property type="project" value="TreeGrafter"/>
</dbReference>
<dbReference type="Pfam" id="PF01426">
    <property type="entry name" value="BAH"/>
    <property type="match status" value="1"/>
</dbReference>
<dbReference type="GO" id="GO:0000976">
    <property type="term" value="F:transcription cis-regulatory region binding"/>
    <property type="evidence" value="ECO:0007669"/>
    <property type="project" value="TreeGrafter"/>
</dbReference>
<protein>
    <submittedName>
        <fullName evidence="3">Bromo adjacent homology domain-containing 1 protein-like</fullName>
    </submittedName>
</protein>
<dbReference type="SMART" id="SM00439">
    <property type="entry name" value="BAH"/>
    <property type="match status" value="1"/>
</dbReference>
<dbReference type="InterPro" id="IPR043151">
    <property type="entry name" value="BAH_sf"/>
</dbReference>
<dbReference type="InParanoid" id="A0A674C6M1"/>
<dbReference type="InterPro" id="IPR053032">
    <property type="entry name" value="BAH_domain-containing"/>
</dbReference>
<dbReference type="AlphaFoldDB" id="A0A674C6M1"/>
<feature type="compositionally biased region" description="Low complexity" evidence="1">
    <location>
        <begin position="556"/>
        <end position="576"/>
    </location>
</feature>
<dbReference type="Proteomes" id="UP000472277">
    <property type="component" value="Chromosome 25"/>
</dbReference>
<dbReference type="GO" id="GO:0003682">
    <property type="term" value="F:chromatin binding"/>
    <property type="evidence" value="ECO:0007669"/>
    <property type="project" value="InterPro"/>
</dbReference>
<evidence type="ECO:0000259" key="2">
    <source>
        <dbReference type="PROSITE" id="PS51038"/>
    </source>
</evidence>
<dbReference type="PANTHER" id="PTHR46576:SF1">
    <property type="entry name" value="BROMO ADJACENT HOMOLOGY DOMAIN-CONTAINING 1 PROTEIN"/>
    <property type="match status" value="1"/>
</dbReference>
<feature type="domain" description="BAH" evidence="2">
    <location>
        <begin position="696"/>
        <end position="849"/>
    </location>
</feature>
<organism evidence="3 4">
    <name type="scientific">Salmo trutta</name>
    <name type="common">Brown trout</name>
    <dbReference type="NCBI Taxonomy" id="8032"/>
    <lineage>
        <taxon>Eukaryota</taxon>
        <taxon>Metazoa</taxon>
        <taxon>Chordata</taxon>
        <taxon>Craniata</taxon>
        <taxon>Vertebrata</taxon>
        <taxon>Euteleostomi</taxon>
        <taxon>Actinopterygii</taxon>
        <taxon>Neopterygii</taxon>
        <taxon>Teleostei</taxon>
        <taxon>Protacanthopterygii</taxon>
        <taxon>Salmoniformes</taxon>
        <taxon>Salmonidae</taxon>
        <taxon>Salmoninae</taxon>
        <taxon>Salmo</taxon>
    </lineage>
</organism>
<evidence type="ECO:0000256" key="1">
    <source>
        <dbReference type="SAM" id="MobiDB-lite"/>
    </source>
</evidence>
<reference evidence="3" key="1">
    <citation type="submission" date="2025-08" db="UniProtKB">
        <authorList>
            <consortium name="Ensembl"/>
        </authorList>
    </citation>
    <scope>IDENTIFICATION</scope>
</reference>
<dbReference type="InterPro" id="IPR001025">
    <property type="entry name" value="BAH_dom"/>
</dbReference>
<dbReference type="GeneTree" id="ENSGT00390000003967"/>
<proteinExistence type="predicted"/>
<reference evidence="3" key="2">
    <citation type="submission" date="2025-09" db="UniProtKB">
        <authorList>
            <consortium name="Ensembl"/>
        </authorList>
    </citation>
    <scope>IDENTIFICATION</scope>
</reference>
<dbReference type="PROSITE" id="PS51038">
    <property type="entry name" value="BAH"/>
    <property type="match status" value="1"/>
</dbReference>
<feature type="region of interest" description="Disordered" evidence="1">
    <location>
        <begin position="549"/>
        <end position="576"/>
    </location>
</feature>
<accession>A0A674C6M1</accession>
<keyword evidence="4" id="KW-1185">Reference proteome</keyword>
<name>A0A674C6M1_SALTR</name>
<gene>
    <name evidence="3" type="primary">LOC115162638</name>
</gene>
<dbReference type="PANTHER" id="PTHR46576">
    <property type="entry name" value="BROMO ADJACENT HOMOLOGY DOMAIN-CONTAINING 1 PROTEIN"/>
    <property type="match status" value="1"/>
</dbReference>
<dbReference type="GO" id="GO:0005677">
    <property type="term" value="C:chromatin silencing complex"/>
    <property type="evidence" value="ECO:0007669"/>
    <property type="project" value="TreeGrafter"/>
</dbReference>